<accession>A0A0U0QSH0</accession>
<organism evidence="1 3">
    <name type="scientific">Mycobacterium tuberculosis</name>
    <dbReference type="NCBI Taxonomy" id="1773"/>
    <lineage>
        <taxon>Bacteria</taxon>
        <taxon>Bacillati</taxon>
        <taxon>Actinomycetota</taxon>
        <taxon>Actinomycetes</taxon>
        <taxon>Mycobacteriales</taxon>
        <taxon>Mycobacteriaceae</taxon>
        <taxon>Mycobacterium</taxon>
        <taxon>Mycobacterium tuberculosis complex</taxon>
    </lineage>
</organism>
<sequence length="47" mass="5046">MNLVGHHPDTEPLGAFRDAAQFVGGVHRPRRVVRIAQEVGDVAARAA</sequence>
<dbReference type="AlphaFoldDB" id="A0A0U0QSH0"/>
<gene>
    <name evidence="1" type="ORF">ERS007703_01160</name>
    <name evidence="2" type="ORF">ERS007720_00055</name>
</gene>
<evidence type="ECO:0000313" key="3">
    <source>
        <dbReference type="Proteomes" id="UP000038802"/>
    </source>
</evidence>
<evidence type="ECO:0000313" key="1">
    <source>
        <dbReference type="EMBL" id="COV33542.1"/>
    </source>
</evidence>
<reference evidence="1" key="2">
    <citation type="submission" date="2015-03" db="EMBL/GenBank/DDBJ databases">
        <authorList>
            <person name="Murphy D."/>
        </authorList>
    </citation>
    <scope>NUCLEOTIDE SEQUENCE [LARGE SCALE GENOMIC DNA]</scope>
    <source>
        <strain evidence="1">K00500041</strain>
    </source>
</reference>
<name>A0A0U0QSH0_MYCTX</name>
<dbReference type="Proteomes" id="UP000044938">
    <property type="component" value="Unassembled WGS sequence"/>
</dbReference>
<reference evidence="3 4" key="1">
    <citation type="submission" date="2015-03" db="EMBL/GenBank/DDBJ databases">
        <authorList>
            <consortium name="Pathogen Informatics"/>
        </authorList>
    </citation>
    <scope>NUCLEOTIDE SEQUENCE [LARGE SCALE GENOMIC DNA]</scope>
    <source>
        <strain evidence="3">K00500041</strain>
        <strain evidence="2 4">M09401471</strain>
    </source>
</reference>
<dbReference type="EMBL" id="CSAJ01000003">
    <property type="protein sequence ID" value="COV37207.1"/>
    <property type="molecule type" value="Genomic_DNA"/>
</dbReference>
<evidence type="ECO:0000313" key="4">
    <source>
        <dbReference type="Proteomes" id="UP000044938"/>
    </source>
</evidence>
<dbReference type="EMBL" id="CSAE01000091">
    <property type="protein sequence ID" value="COV33542.1"/>
    <property type="molecule type" value="Genomic_DNA"/>
</dbReference>
<dbReference type="Proteomes" id="UP000038802">
    <property type="component" value="Unassembled WGS sequence"/>
</dbReference>
<protein>
    <submittedName>
        <fullName evidence="1">Uncharacterized protein</fullName>
    </submittedName>
</protein>
<proteinExistence type="predicted"/>
<evidence type="ECO:0000313" key="2">
    <source>
        <dbReference type="EMBL" id="COV37207.1"/>
    </source>
</evidence>